<evidence type="ECO:0008006" key="8">
    <source>
        <dbReference type="Google" id="ProtNLM"/>
    </source>
</evidence>
<evidence type="ECO:0000256" key="2">
    <source>
        <dbReference type="ARBA" id="ARBA00022729"/>
    </source>
</evidence>
<feature type="disulfide bond" evidence="4">
    <location>
        <begin position="90"/>
        <end position="96"/>
    </location>
</feature>
<accession>A0ABD3TB89</accession>
<comment type="caution">
    <text evidence="6">The sequence shown here is derived from an EMBL/GenBank/DDBJ whole genome shotgun (WGS) entry which is preliminary data.</text>
</comment>
<dbReference type="EMBL" id="JBJXBP010000004">
    <property type="protein sequence ID" value="KAL3833523.1"/>
    <property type="molecule type" value="Genomic_DNA"/>
</dbReference>
<dbReference type="PROSITE" id="PS51367">
    <property type="entry name" value="THAUMATIN_2"/>
    <property type="match status" value="1"/>
</dbReference>
<feature type="disulfide bond" evidence="4">
    <location>
        <begin position="75"/>
        <end position="85"/>
    </location>
</feature>
<dbReference type="SMART" id="SM00205">
    <property type="entry name" value="THN"/>
    <property type="match status" value="1"/>
</dbReference>
<feature type="signal peptide" evidence="5">
    <location>
        <begin position="1"/>
        <end position="25"/>
    </location>
</feature>
<evidence type="ECO:0000313" key="6">
    <source>
        <dbReference type="EMBL" id="KAL3833523.1"/>
    </source>
</evidence>
<feature type="disulfide bond" evidence="4">
    <location>
        <begin position="141"/>
        <end position="215"/>
    </location>
</feature>
<feature type="disulfide bond" evidence="4">
    <location>
        <begin position="168"/>
        <end position="177"/>
    </location>
</feature>
<dbReference type="Proteomes" id="UP001634393">
    <property type="component" value="Unassembled WGS sequence"/>
</dbReference>
<dbReference type="PROSITE" id="PS00316">
    <property type="entry name" value="THAUMATIN_1"/>
    <property type="match status" value="1"/>
</dbReference>
<feature type="disulfide bond" evidence="4">
    <location>
        <begin position="154"/>
        <end position="164"/>
    </location>
</feature>
<dbReference type="Pfam" id="PF00314">
    <property type="entry name" value="Thaumatin"/>
    <property type="match status" value="1"/>
</dbReference>
<dbReference type="FunFam" id="2.60.110.10:FF:000003">
    <property type="entry name" value="Thaumatin I"/>
    <property type="match status" value="1"/>
</dbReference>
<dbReference type="PANTHER" id="PTHR31048">
    <property type="entry name" value="OS03G0233200 PROTEIN"/>
    <property type="match status" value="1"/>
</dbReference>
<proteinExistence type="inferred from homology"/>
<organism evidence="6 7">
    <name type="scientific">Penstemon smallii</name>
    <dbReference type="NCBI Taxonomy" id="265156"/>
    <lineage>
        <taxon>Eukaryota</taxon>
        <taxon>Viridiplantae</taxon>
        <taxon>Streptophyta</taxon>
        <taxon>Embryophyta</taxon>
        <taxon>Tracheophyta</taxon>
        <taxon>Spermatophyta</taxon>
        <taxon>Magnoliopsida</taxon>
        <taxon>eudicotyledons</taxon>
        <taxon>Gunneridae</taxon>
        <taxon>Pentapetalae</taxon>
        <taxon>asterids</taxon>
        <taxon>lamiids</taxon>
        <taxon>Lamiales</taxon>
        <taxon>Plantaginaceae</taxon>
        <taxon>Cheloneae</taxon>
        <taxon>Penstemon</taxon>
    </lineage>
</organism>
<dbReference type="InterPro" id="IPR001938">
    <property type="entry name" value="Thaumatin"/>
</dbReference>
<keyword evidence="7" id="KW-1185">Reference proteome</keyword>
<keyword evidence="2 5" id="KW-0732">Signal</keyword>
<dbReference type="AlphaFoldDB" id="A0ABD3TB89"/>
<evidence type="ECO:0000256" key="1">
    <source>
        <dbReference type="ARBA" id="ARBA00010607"/>
    </source>
</evidence>
<keyword evidence="3 4" id="KW-1015">Disulfide bond</keyword>
<gene>
    <name evidence="6" type="ORF">ACJIZ3_008259</name>
</gene>
<dbReference type="PIRSF" id="PIRSF002703">
    <property type="entry name" value="Thaumatin"/>
    <property type="match status" value="1"/>
</dbReference>
<sequence length="227" mass="24736">MNLIKSLPLLISILSTTFLITFSNAATFDITNRCAYTVWAAAKPGGGRRLDSGQSWRINVAPGTVQARIWGRTKCNFDGNGRGQCETGDCNGQLECQGYGRAPNTLAEFALNQPNNLDFVDISLVDGFNIPMEFSPTTGVCRNLRCTAPINSQCPNELRAPGGCNNPCTVFHTNQYCCTNGPGSCGPTPLSRFFKERCPDAYSYPQDDRTSLFTCPAGTNYRVVFCP</sequence>
<evidence type="ECO:0000256" key="3">
    <source>
        <dbReference type="ARBA" id="ARBA00023157"/>
    </source>
</evidence>
<reference evidence="6 7" key="1">
    <citation type="submission" date="2024-12" db="EMBL/GenBank/DDBJ databases">
        <title>The unique morphological basis and parallel evolutionary history of personate flowers in Penstemon.</title>
        <authorList>
            <person name="Depatie T.H."/>
            <person name="Wessinger C.A."/>
        </authorList>
    </citation>
    <scope>NUCLEOTIDE SEQUENCE [LARGE SCALE GENOMIC DNA]</scope>
    <source>
        <strain evidence="6">WTNN_2</strain>
        <tissue evidence="6">Leaf</tissue>
    </source>
</reference>
<dbReference type="SUPFAM" id="SSF49870">
    <property type="entry name" value="Osmotin, thaumatin-like protein"/>
    <property type="match status" value="1"/>
</dbReference>
<dbReference type="InterPro" id="IPR037176">
    <property type="entry name" value="Osmotin/thaumatin-like_sf"/>
</dbReference>
<dbReference type="PRINTS" id="PR00347">
    <property type="entry name" value="THAUMATIN"/>
</dbReference>
<comment type="similarity">
    <text evidence="1">Belongs to the thaumatin family.</text>
</comment>
<evidence type="ECO:0000256" key="5">
    <source>
        <dbReference type="SAM" id="SignalP"/>
    </source>
</evidence>
<dbReference type="Gene3D" id="2.60.110.10">
    <property type="entry name" value="Thaumatin"/>
    <property type="match status" value="1"/>
</dbReference>
<feature type="disulfide bond" evidence="4">
    <location>
        <begin position="178"/>
        <end position="185"/>
    </location>
</feature>
<dbReference type="InterPro" id="IPR017949">
    <property type="entry name" value="Thaumatin_CS"/>
</dbReference>
<name>A0ABD3TB89_9LAMI</name>
<evidence type="ECO:0000313" key="7">
    <source>
        <dbReference type="Proteomes" id="UP001634393"/>
    </source>
</evidence>
<feature type="disulfide bond" evidence="4">
    <location>
        <begin position="34"/>
        <end position="226"/>
    </location>
</feature>
<evidence type="ECO:0000256" key="4">
    <source>
        <dbReference type="PIRSR" id="PIRSR002703-1"/>
    </source>
</evidence>
<feature type="disulfide bond" evidence="4">
    <location>
        <begin position="146"/>
        <end position="198"/>
    </location>
</feature>
<feature type="chain" id="PRO_5044830820" description="Thaumatin-like protein" evidence="5">
    <location>
        <begin position="26"/>
        <end position="227"/>
    </location>
</feature>
<protein>
    <recommendedName>
        <fullName evidence="8">Thaumatin-like protein</fullName>
    </recommendedName>
</protein>